<gene>
    <name evidence="1" type="ORF">CRE_27741</name>
</gene>
<proteinExistence type="predicted"/>
<keyword evidence="2" id="KW-1185">Reference proteome</keyword>
<dbReference type="OrthoDB" id="5908140at2759"/>
<dbReference type="GO" id="GO:0045121">
    <property type="term" value="C:membrane raft"/>
    <property type="evidence" value="ECO:0007669"/>
    <property type="project" value="TreeGrafter"/>
</dbReference>
<organism evidence="2">
    <name type="scientific">Caenorhabditis remanei</name>
    <name type="common">Caenorhabditis vulgaris</name>
    <dbReference type="NCBI Taxonomy" id="31234"/>
    <lineage>
        <taxon>Eukaryota</taxon>
        <taxon>Metazoa</taxon>
        <taxon>Ecdysozoa</taxon>
        <taxon>Nematoda</taxon>
        <taxon>Chromadorea</taxon>
        <taxon>Rhabditida</taxon>
        <taxon>Rhabditina</taxon>
        <taxon>Rhabditomorpha</taxon>
        <taxon>Rhabditoidea</taxon>
        <taxon>Rhabditidae</taxon>
        <taxon>Peloderinae</taxon>
        <taxon>Caenorhabditis</taxon>
    </lineage>
</organism>
<dbReference type="PANTHER" id="PTHR21447:SF13">
    <property type="entry name" value="RING-TYPE DOMAIN-CONTAINING PROTEIN"/>
    <property type="match status" value="1"/>
</dbReference>
<dbReference type="EMBL" id="DS268492">
    <property type="protein sequence ID" value="EFP11718.1"/>
    <property type="molecule type" value="Genomic_DNA"/>
</dbReference>
<reference evidence="1" key="1">
    <citation type="submission" date="2007-07" db="EMBL/GenBank/DDBJ databases">
        <title>PCAP assembly of the Caenorhabditis remanei genome.</title>
        <authorList>
            <consortium name="The Caenorhabditis remanei Sequencing Consortium"/>
            <person name="Wilson R.K."/>
        </authorList>
    </citation>
    <scope>NUCLEOTIDE SEQUENCE [LARGE SCALE GENOMIC DNA]</scope>
    <source>
        <strain evidence="1">PB4641</strain>
    </source>
</reference>
<name>E3MXP4_CAERE</name>
<dbReference type="GO" id="GO:0045087">
    <property type="term" value="P:innate immune response"/>
    <property type="evidence" value="ECO:0007669"/>
    <property type="project" value="TreeGrafter"/>
</dbReference>
<evidence type="ECO:0000313" key="2">
    <source>
        <dbReference type="Proteomes" id="UP000008281"/>
    </source>
</evidence>
<accession>E3MXP4</accession>
<dbReference type="AlphaFoldDB" id="E3MXP4"/>
<sequence length="103" mass="11900">MPVGLFVNACTINSIGEIIDNRPESFKFSTDSTPITVRLFEDGEERYVMKEELYHALNRVSPESEDLKIIHSDGLIFEGMSMKDVEAEYGDRIQNIEVWREEK</sequence>
<dbReference type="InParanoid" id="E3MXP4"/>
<evidence type="ECO:0000313" key="1">
    <source>
        <dbReference type="EMBL" id="EFP11718.1"/>
    </source>
</evidence>
<dbReference type="Proteomes" id="UP000008281">
    <property type="component" value="Unassembled WGS sequence"/>
</dbReference>
<protein>
    <submittedName>
        <fullName evidence="1">Uncharacterized protein</fullName>
    </submittedName>
</protein>
<dbReference type="PANTHER" id="PTHR21447">
    <property type="entry name" value="RING-TYPE DOMAIN-CONTAINING PROTEIN-RELATED"/>
    <property type="match status" value="1"/>
</dbReference>
<dbReference type="HOGENOM" id="CLU_2266245_0_0_1"/>